<reference evidence="11 12" key="1">
    <citation type="submission" date="2019-07" db="EMBL/GenBank/DDBJ databases">
        <title>Genome assembly of two rare yeast pathogens: Diutina rugosa and Trichomonascus ciferrii.</title>
        <authorList>
            <person name="Mixao V."/>
            <person name="Saus E."/>
            <person name="Hansen A."/>
            <person name="Lass-Flor C."/>
            <person name="Gabaldon T."/>
        </authorList>
    </citation>
    <scope>NUCLEOTIDE SEQUENCE [LARGE SCALE GENOMIC DNA]</scope>
    <source>
        <strain evidence="11 12">CBS 613</strain>
    </source>
</reference>
<dbReference type="OrthoDB" id="5575075at2759"/>
<evidence type="ECO:0000256" key="6">
    <source>
        <dbReference type="ARBA" id="ARBA00038440"/>
    </source>
</evidence>
<dbReference type="VEuPathDB" id="FungiDB:DIURU_003524"/>
<dbReference type="Gene3D" id="3.40.50.170">
    <property type="entry name" value="Formyl transferase, N-terminal domain"/>
    <property type="match status" value="1"/>
</dbReference>
<dbReference type="GO" id="GO:0005737">
    <property type="term" value="C:cytoplasm"/>
    <property type="evidence" value="ECO:0007669"/>
    <property type="project" value="TreeGrafter"/>
</dbReference>
<dbReference type="SUPFAM" id="SSF53328">
    <property type="entry name" value="Formyltransferase"/>
    <property type="match status" value="1"/>
</dbReference>
<evidence type="ECO:0000256" key="4">
    <source>
        <dbReference type="ARBA" id="ARBA00022679"/>
    </source>
</evidence>
<feature type="domain" description="Formyl transferase N-terminal" evidence="10">
    <location>
        <begin position="1"/>
        <end position="199"/>
    </location>
</feature>
<comment type="pathway">
    <text evidence="1">Purine metabolism; IMP biosynthesis via de novo pathway; N(2)-formyl-N(1)-(5-phospho-D-ribosyl)glycinamide from N(1)-(5-phospho-D-ribosyl)glycinamide (10-formyl THF route): step 1/1.</text>
</comment>
<dbReference type="OMA" id="HYVDEGM"/>
<evidence type="ECO:0000313" key="12">
    <source>
        <dbReference type="Proteomes" id="UP000449547"/>
    </source>
</evidence>
<keyword evidence="4" id="KW-0808">Transferase</keyword>
<dbReference type="InterPro" id="IPR036477">
    <property type="entry name" value="Formyl_transf_N_sf"/>
</dbReference>
<comment type="catalytic activity">
    <reaction evidence="9">
        <text>N(1)-(5-phospho-beta-D-ribosyl)glycinamide + (6R)-10-formyltetrahydrofolate = N(2)-formyl-N(1)-(5-phospho-beta-D-ribosyl)glycinamide + (6S)-5,6,7,8-tetrahydrofolate + H(+)</text>
        <dbReference type="Rhea" id="RHEA:15053"/>
        <dbReference type="ChEBI" id="CHEBI:15378"/>
        <dbReference type="ChEBI" id="CHEBI:57453"/>
        <dbReference type="ChEBI" id="CHEBI:143788"/>
        <dbReference type="ChEBI" id="CHEBI:147286"/>
        <dbReference type="ChEBI" id="CHEBI:195366"/>
        <dbReference type="EC" id="2.1.2.2"/>
    </reaction>
</comment>
<evidence type="ECO:0000256" key="8">
    <source>
        <dbReference type="ARBA" id="ARBA00041682"/>
    </source>
</evidence>
<proteinExistence type="inferred from homology"/>
<dbReference type="PROSITE" id="PS00373">
    <property type="entry name" value="GART"/>
    <property type="match status" value="1"/>
</dbReference>
<comment type="similarity">
    <text evidence="6">Belongs to the GART family.</text>
</comment>
<evidence type="ECO:0000256" key="5">
    <source>
        <dbReference type="ARBA" id="ARBA00022755"/>
    </source>
</evidence>
<comment type="caution">
    <text evidence="11">The sequence shown here is derived from an EMBL/GenBank/DDBJ whole genome shotgun (WGS) entry which is preliminary data.</text>
</comment>
<dbReference type="NCBIfam" id="TIGR00639">
    <property type="entry name" value="PurN"/>
    <property type="match status" value="1"/>
</dbReference>
<dbReference type="InterPro" id="IPR001555">
    <property type="entry name" value="GART_AS"/>
</dbReference>
<accession>A0A642USW9</accession>
<organism evidence="11 12">
    <name type="scientific">Diutina rugosa</name>
    <name type="common">Yeast</name>
    <name type="synonym">Candida rugosa</name>
    <dbReference type="NCBI Taxonomy" id="5481"/>
    <lineage>
        <taxon>Eukaryota</taxon>
        <taxon>Fungi</taxon>
        <taxon>Dikarya</taxon>
        <taxon>Ascomycota</taxon>
        <taxon>Saccharomycotina</taxon>
        <taxon>Pichiomycetes</taxon>
        <taxon>Debaryomycetaceae</taxon>
        <taxon>Diutina</taxon>
    </lineage>
</organism>
<keyword evidence="5" id="KW-0658">Purine biosynthesis</keyword>
<keyword evidence="12" id="KW-1185">Reference proteome</keyword>
<dbReference type="UniPathway" id="UPA00074">
    <property type="reaction ID" value="UER00126"/>
</dbReference>
<evidence type="ECO:0000256" key="1">
    <source>
        <dbReference type="ARBA" id="ARBA00005054"/>
    </source>
</evidence>
<protein>
    <recommendedName>
        <fullName evidence="3">Phosphoribosylglycinamide formyltransferase</fullName>
        <ecNumber evidence="2">2.1.2.2</ecNumber>
    </recommendedName>
    <alternativeName>
        <fullName evidence="8">5'-phosphoribosylglycinamide transformylase</fullName>
    </alternativeName>
    <alternativeName>
        <fullName evidence="7">GAR transformylase</fullName>
    </alternativeName>
</protein>
<dbReference type="InterPro" id="IPR004607">
    <property type="entry name" value="GART"/>
</dbReference>
<dbReference type="Proteomes" id="UP000449547">
    <property type="component" value="Unassembled WGS sequence"/>
</dbReference>
<evidence type="ECO:0000313" key="11">
    <source>
        <dbReference type="EMBL" id="KAA8901154.1"/>
    </source>
</evidence>
<dbReference type="GO" id="GO:0006189">
    <property type="term" value="P:'de novo' IMP biosynthetic process"/>
    <property type="evidence" value="ECO:0007669"/>
    <property type="project" value="UniProtKB-UniPathway"/>
</dbReference>
<dbReference type="GeneID" id="54782175"/>
<evidence type="ECO:0000256" key="7">
    <source>
        <dbReference type="ARBA" id="ARBA00041324"/>
    </source>
</evidence>
<name>A0A642USW9_DIURU</name>
<dbReference type="EC" id="2.1.2.2" evidence="2"/>
<dbReference type="GO" id="GO:0004644">
    <property type="term" value="F:phosphoribosylglycinamide formyltransferase activity"/>
    <property type="evidence" value="ECO:0007669"/>
    <property type="project" value="UniProtKB-EC"/>
</dbReference>
<dbReference type="RefSeq" id="XP_034011777.1">
    <property type="nucleotide sequence ID" value="XM_034156296.1"/>
</dbReference>
<evidence type="ECO:0000256" key="3">
    <source>
        <dbReference type="ARBA" id="ARBA00022076"/>
    </source>
</evidence>
<gene>
    <name evidence="11" type="ORF">DIURU_003524</name>
</gene>
<dbReference type="EMBL" id="SWFT01000105">
    <property type="protein sequence ID" value="KAA8901154.1"/>
    <property type="molecule type" value="Genomic_DNA"/>
</dbReference>
<dbReference type="CDD" id="cd08645">
    <property type="entry name" value="FMT_core_GART"/>
    <property type="match status" value="1"/>
</dbReference>
<dbReference type="PANTHER" id="PTHR43369:SF2">
    <property type="entry name" value="PHOSPHORIBOSYLGLYCINAMIDE FORMYLTRANSFERASE"/>
    <property type="match status" value="1"/>
</dbReference>
<dbReference type="PANTHER" id="PTHR43369">
    <property type="entry name" value="PHOSPHORIBOSYLGLYCINAMIDE FORMYLTRANSFERASE"/>
    <property type="match status" value="1"/>
</dbReference>
<evidence type="ECO:0000259" key="10">
    <source>
        <dbReference type="Pfam" id="PF00551"/>
    </source>
</evidence>
<dbReference type="AlphaFoldDB" id="A0A642USW9"/>
<evidence type="ECO:0000256" key="9">
    <source>
        <dbReference type="ARBA" id="ARBA00047664"/>
    </source>
</evidence>
<dbReference type="Pfam" id="PF00551">
    <property type="entry name" value="Formyl_trans_N"/>
    <property type="match status" value="1"/>
</dbReference>
<sequence>MNIIVLISGSGSNLQALIDAEHSKKLNGTITDVISSQADAYGLKRAEKASIPSQVHSLKEYYKGTPKEEKDKRQQLRKKFDKDLADIIIAKKPDLVVCAGWMLILSPAILDPLKAAGITIINLHPALPNAFDGTHAIERAWKAGQAGEITKAGVMIHYVIADVDKGEPIVIKELDLRKDESLDDYEDRVHKLEHVAIVEGTNKVLDKIAKDKATDDDLAKAAERIKI</sequence>
<evidence type="ECO:0000256" key="2">
    <source>
        <dbReference type="ARBA" id="ARBA00012254"/>
    </source>
</evidence>
<dbReference type="HAMAP" id="MF_01930">
    <property type="entry name" value="PurN"/>
    <property type="match status" value="1"/>
</dbReference>
<dbReference type="InterPro" id="IPR002376">
    <property type="entry name" value="Formyl_transf_N"/>
</dbReference>
<dbReference type="FunFam" id="3.40.50.170:FF:000009">
    <property type="entry name" value="Phosphoribosylglycinamide formyltransferase (Eurofung)"/>
    <property type="match status" value="1"/>
</dbReference>